<dbReference type="RefSeq" id="WP_048104871.1">
    <property type="nucleotide sequence ID" value="NZ_CP007026.1"/>
</dbReference>
<comment type="similarity">
    <text evidence="6">Belongs to the shikimate dehydrogenase family.</text>
</comment>
<evidence type="ECO:0000259" key="9">
    <source>
        <dbReference type="Pfam" id="PF18317"/>
    </source>
</evidence>
<feature type="binding site" evidence="6">
    <location>
        <position position="102"/>
    </location>
    <ligand>
        <name>shikimate</name>
        <dbReference type="ChEBI" id="CHEBI:36208"/>
    </ligand>
</feature>
<reference evidence="11 13" key="3">
    <citation type="submission" date="2018-04" db="EMBL/GenBank/DDBJ databases">
        <title>Transcriptomics of ammonia oxidizing archaea.</title>
        <authorList>
            <person name="Carini P."/>
        </authorList>
    </citation>
    <scope>NUCLEOTIDE SEQUENCE [LARGE SCALE GENOMIC DNA]</scope>
    <source>
        <strain evidence="11 13">U25</strain>
    </source>
</reference>
<comment type="function">
    <text evidence="6">Involved in the biosynthesis of the chorismate, which leads to the biosynthesis of aromatic amino acids. Catalyzes the reversible NADPH linked reduction of 3-dehydroshikimate (DHSA) to yield shikimate (SA).</text>
</comment>
<dbReference type="Pfam" id="PF01488">
    <property type="entry name" value="Shikimate_DH"/>
    <property type="match status" value="1"/>
</dbReference>
<dbReference type="GO" id="GO:0009073">
    <property type="term" value="P:aromatic amino acid family biosynthetic process"/>
    <property type="evidence" value="ECO:0007669"/>
    <property type="project" value="UniProtKB-KW"/>
</dbReference>
<feature type="binding site" evidence="6">
    <location>
        <position position="87"/>
    </location>
    <ligand>
        <name>shikimate</name>
        <dbReference type="ChEBI" id="CHEBI:36208"/>
    </ligand>
</feature>
<evidence type="ECO:0000313" key="11">
    <source>
        <dbReference type="EMBL" id="PTL87747.1"/>
    </source>
</evidence>
<dbReference type="Pfam" id="PF18317">
    <property type="entry name" value="SDH_C"/>
    <property type="match status" value="1"/>
</dbReference>
<evidence type="ECO:0000313" key="10">
    <source>
        <dbReference type="EMBL" id="AJA93031.1"/>
    </source>
</evidence>
<dbReference type="PANTHER" id="PTHR21089:SF1">
    <property type="entry name" value="BIFUNCTIONAL 3-DEHYDROQUINATE DEHYDRATASE_SHIKIMATE DEHYDROGENASE, CHLOROPLASTIC"/>
    <property type="match status" value="1"/>
</dbReference>
<evidence type="ECO:0000259" key="8">
    <source>
        <dbReference type="Pfam" id="PF08501"/>
    </source>
</evidence>
<dbReference type="AlphaFoldDB" id="A0A0A7V4B5"/>
<reference evidence="10 12" key="1">
    <citation type="journal article" date="2015" name="Proc. Natl. Acad. Sci. U.S.A.">
        <title>Genomic and proteomic characterization of "Candidatus Nitrosopelagicus brevis": An ammonia-oxidizing archaeon from the open ocean.</title>
        <authorList>
            <person name="Santoro A.E."/>
            <person name="Dupont C.L."/>
            <person name="Richter R.A."/>
            <person name="Craig M.T."/>
            <person name="Carini P."/>
            <person name="McIlvin M.R."/>
            <person name="Yang Y."/>
            <person name="Orsi W.D."/>
            <person name="Moran D.M."/>
            <person name="Saito M.A."/>
        </authorList>
    </citation>
    <scope>NUCLEOTIDE SEQUENCE [LARGE SCALE GENOMIC DNA]</scope>
    <source>
        <strain evidence="10">CN25</strain>
        <strain evidence="12">V2</strain>
    </source>
</reference>
<reference evidence="11" key="2">
    <citation type="submission" date="2016-05" db="EMBL/GenBank/DDBJ databases">
        <authorList>
            <person name="Lavstsen T."/>
            <person name="Jespersen J.S."/>
        </authorList>
    </citation>
    <scope>NUCLEOTIDE SEQUENCE [LARGE SCALE GENOMIC DNA]</scope>
    <source>
        <strain evidence="11">U25</strain>
    </source>
</reference>
<dbReference type="EMBL" id="LXWN01000001">
    <property type="protein sequence ID" value="PTL87747.1"/>
    <property type="molecule type" value="Genomic_DNA"/>
</dbReference>
<keyword evidence="4 6" id="KW-0560">Oxidoreductase</keyword>
<gene>
    <name evidence="6 10" type="primary">aroE</name>
    <name evidence="11" type="ORF">A7X95_00190</name>
    <name evidence="10" type="ORF">T478_0476</name>
</gene>
<dbReference type="GO" id="GO:0050661">
    <property type="term" value="F:NADP binding"/>
    <property type="evidence" value="ECO:0007669"/>
    <property type="project" value="InterPro"/>
</dbReference>
<organism evidence="10 12">
    <name type="scientific">Candidatus Nitrosopelagicus brevis</name>
    <dbReference type="NCBI Taxonomy" id="1410606"/>
    <lineage>
        <taxon>Archaea</taxon>
        <taxon>Nitrososphaerota</taxon>
    </lineage>
</organism>
<feature type="binding site" evidence="6">
    <location>
        <position position="240"/>
    </location>
    <ligand>
        <name>NADP(+)</name>
        <dbReference type="ChEBI" id="CHEBI:58349"/>
    </ligand>
</feature>
<dbReference type="SUPFAM" id="SSF51735">
    <property type="entry name" value="NAD(P)-binding Rossmann-fold domains"/>
    <property type="match status" value="1"/>
</dbReference>
<dbReference type="InterPro" id="IPR036291">
    <property type="entry name" value="NAD(P)-bd_dom_sf"/>
</dbReference>
<comment type="subunit">
    <text evidence="6">Homodimer.</text>
</comment>
<evidence type="ECO:0000313" key="13">
    <source>
        <dbReference type="Proteomes" id="UP000241022"/>
    </source>
</evidence>
<dbReference type="PANTHER" id="PTHR21089">
    <property type="entry name" value="SHIKIMATE DEHYDROGENASE"/>
    <property type="match status" value="1"/>
</dbReference>
<feature type="active site" description="Proton acceptor" evidence="6">
    <location>
        <position position="66"/>
    </location>
</feature>
<dbReference type="KEGG" id="nbv:T478_0476"/>
<feature type="domain" description="SDH C-terminal" evidence="9">
    <location>
        <begin position="240"/>
        <end position="269"/>
    </location>
</feature>
<dbReference type="InterPro" id="IPR022893">
    <property type="entry name" value="Shikimate_DH_fam"/>
</dbReference>
<dbReference type="Proteomes" id="UP000241022">
    <property type="component" value="Unassembled WGS sequence"/>
</dbReference>
<evidence type="ECO:0000313" key="12">
    <source>
        <dbReference type="Proteomes" id="UP000030944"/>
    </source>
</evidence>
<feature type="binding site" evidence="6">
    <location>
        <position position="62"/>
    </location>
    <ligand>
        <name>shikimate</name>
        <dbReference type="ChEBI" id="CHEBI:36208"/>
    </ligand>
</feature>
<evidence type="ECO:0000259" key="7">
    <source>
        <dbReference type="Pfam" id="PF01488"/>
    </source>
</evidence>
<comment type="catalytic activity">
    <reaction evidence="6">
        <text>shikimate + NADP(+) = 3-dehydroshikimate + NADPH + H(+)</text>
        <dbReference type="Rhea" id="RHEA:17737"/>
        <dbReference type="ChEBI" id="CHEBI:15378"/>
        <dbReference type="ChEBI" id="CHEBI:16630"/>
        <dbReference type="ChEBI" id="CHEBI:36208"/>
        <dbReference type="ChEBI" id="CHEBI:57783"/>
        <dbReference type="ChEBI" id="CHEBI:58349"/>
        <dbReference type="EC" id="1.1.1.25"/>
    </reaction>
</comment>
<keyword evidence="3 6" id="KW-0521">NADP</keyword>
<dbReference type="NCBIfam" id="TIGR00507">
    <property type="entry name" value="aroE"/>
    <property type="match status" value="1"/>
</dbReference>
<proteinExistence type="inferred from homology"/>
<accession>A0A0A7V4B5</accession>
<feature type="domain" description="Quinate/shikimate 5-dehydrogenase/glutamyl-tRNA reductase" evidence="7">
    <location>
        <begin position="115"/>
        <end position="193"/>
    </location>
</feature>
<name>A0A0A7V4B5_9ARCH</name>
<feature type="binding site" evidence="6">
    <location>
        <position position="78"/>
    </location>
    <ligand>
        <name>NADP(+)</name>
        <dbReference type="ChEBI" id="CHEBI:58349"/>
    </ligand>
</feature>
<dbReference type="CDD" id="cd01065">
    <property type="entry name" value="NAD_bind_Shikimate_DH"/>
    <property type="match status" value="1"/>
</dbReference>
<protein>
    <recommendedName>
        <fullName evidence="1 6">Shikimate dehydrogenase (NADP(+))</fullName>
        <shortName evidence="6">SDH</shortName>
        <ecNumber evidence="1 6">1.1.1.25</ecNumber>
    </recommendedName>
</protein>
<dbReference type="UniPathway" id="UPA00053">
    <property type="reaction ID" value="UER00087"/>
</dbReference>
<dbReference type="InterPro" id="IPR046346">
    <property type="entry name" value="Aminoacid_DH-like_N_sf"/>
</dbReference>
<dbReference type="Gene3D" id="3.40.50.720">
    <property type="entry name" value="NAD(P)-binding Rossmann-like Domain"/>
    <property type="match status" value="1"/>
</dbReference>
<keyword evidence="13" id="KW-1185">Reference proteome</keyword>
<dbReference type="Pfam" id="PF08501">
    <property type="entry name" value="Shikimate_dh_N"/>
    <property type="match status" value="1"/>
</dbReference>
<dbReference type="Gene3D" id="3.40.50.10860">
    <property type="entry name" value="Leucine Dehydrogenase, chain A, domain 1"/>
    <property type="match status" value="1"/>
</dbReference>
<dbReference type="InterPro" id="IPR041121">
    <property type="entry name" value="SDH_C"/>
</dbReference>
<dbReference type="Proteomes" id="UP000030944">
    <property type="component" value="Chromosome"/>
</dbReference>
<feature type="binding site" evidence="6">
    <location>
        <position position="219"/>
    </location>
    <ligand>
        <name>shikimate</name>
        <dbReference type="ChEBI" id="CHEBI:36208"/>
    </ligand>
</feature>
<dbReference type="GO" id="GO:0004764">
    <property type="term" value="F:shikimate 3-dehydrogenase (NADP+) activity"/>
    <property type="evidence" value="ECO:0007669"/>
    <property type="project" value="UniProtKB-UniRule"/>
</dbReference>
<feature type="domain" description="Shikimate dehydrogenase substrate binding N-terminal" evidence="8">
    <location>
        <begin position="7"/>
        <end position="89"/>
    </location>
</feature>
<dbReference type="InterPro" id="IPR013708">
    <property type="entry name" value="Shikimate_DH-bd_N"/>
</dbReference>
<evidence type="ECO:0000256" key="5">
    <source>
        <dbReference type="ARBA" id="ARBA00023141"/>
    </source>
</evidence>
<dbReference type="STRING" id="1410606.T478_0476"/>
<dbReference type="GO" id="GO:0019632">
    <property type="term" value="P:shikimate metabolic process"/>
    <property type="evidence" value="ECO:0007669"/>
    <property type="project" value="InterPro"/>
</dbReference>
<evidence type="ECO:0000256" key="2">
    <source>
        <dbReference type="ARBA" id="ARBA00022605"/>
    </source>
</evidence>
<feature type="binding site" evidence="6">
    <location>
        <begin position="126"/>
        <end position="130"/>
    </location>
    <ligand>
        <name>NADP(+)</name>
        <dbReference type="ChEBI" id="CHEBI:58349"/>
    </ligand>
</feature>
<keyword evidence="2 6" id="KW-0028">Amino-acid biosynthesis</keyword>
<dbReference type="OrthoDB" id="8744at2157"/>
<evidence type="ECO:0000256" key="1">
    <source>
        <dbReference type="ARBA" id="ARBA00012962"/>
    </source>
</evidence>
<dbReference type="InterPro" id="IPR011342">
    <property type="entry name" value="Shikimate_DH"/>
</dbReference>
<dbReference type="HAMAP" id="MF_00222">
    <property type="entry name" value="Shikimate_DH_AroE"/>
    <property type="match status" value="1"/>
</dbReference>
<dbReference type="EC" id="1.1.1.25" evidence="1 6"/>
<feature type="binding site" evidence="6">
    <location>
        <begin position="15"/>
        <end position="17"/>
    </location>
    <ligand>
        <name>shikimate</name>
        <dbReference type="ChEBI" id="CHEBI:36208"/>
    </ligand>
</feature>
<comment type="pathway">
    <text evidence="6">Metabolic intermediate biosynthesis; chorismate biosynthesis; chorismate from D-erythrose 4-phosphate and phosphoenolpyruvate: step 4/7.</text>
</comment>
<sequence length="273" mass="30610">MLKTYAVIGDPIEHSLSPTIHNAAYRELQLECTYIAYRVAQGDLATGIESLKKIKISGFNVTIPHKIEMMNYLDNVDDNCKKIGAVNTVLNDDGILRGFNTDMDGFLEPIKRKELEIKNSKILLLGAGGASRAIVAGFQKENAREITIVNRTKTNGDELAQFSNKLGLNATSQTIEDMNSFDSNFDFIVNASSLGLKNENNIIPEKLFDEKTIIYDIVYKPVKTDLINKAKEKNCKIIFGYEMLLGQAIRSFEIWLDRKAPYDVMKRSILGGF</sequence>
<keyword evidence="5 6" id="KW-0057">Aromatic amino acid biosynthesis</keyword>
<feature type="binding site" evidence="6">
    <location>
        <position position="217"/>
    </location>
    <ligand>
        <name>NADP(+)</name>
        <dbReference type="ChEBI" id="CHEBI:58349"/>
    </ligand>
</feature>
<evidence type="ECO:0000256" key="4">
    <source>
        <dbReference type="ARBA" id="ARBA00023002"/>
    </source>
</evidence>
<dbReference type="HOGENOM" id="CLU_044063_4_1_2"/>
<dbReference type="GeneID" id="24816369"/>
<dbReference type="EMBL" id="CP007026">
    <property type="protein sequence ID" value="AJA93031.1"/>
    <property type="molecule type" value="Genomic_DNA"/>
</dbReference>
<evidence type="ECO:0000256" key="6">
    <source>
        <dbReference type="HAMAP-Rule" id="MF_00222"/>
    </source>
</evidence>
<comment type="caution">
    <text evidence="6">Lacks conserved residue(s) required for the propagation of feature annotation.</text>
</comment>
<feature type="binding site" evidence="6">
    <location>
        <position position="247"/>
    </location>
    <ligand>
        <name>shikimate</name>
        <dbReference type="ChEBI" id="CHEBI:36208"/>
    </ligand>
</feature>
<dbReference type="GO" id="GO:0008652">
    <property type="term" value="P:amino acid biosynthetic process"/>
    <property type="evidence" value="ECO:0007669"/>
    <property type="project" value="UniProtKB-KW"/>
</dbReference>
<dbReference type="GO" id="GO:0009423">
    <property type="term" value="P:chorismate biosynthetic process"/>
    <property type="evidence" value="ECO:0007669"/>
    <property type="project" value="UniProtKB-UniRule"/>
</dbReference>
<evidence type="ECO:0000256" key="3">
    <source>
        <dbReference type="ARBA" id="ARBA00022857"/>
    </source>
</evidence>
<dbReference type="SUPFAM" id="SSF53223">
    <property type="entry name" value="Aminoacid dehydrogenase-like, N-terminal domain"/>
    <property type="match status" value="1"/>
</dbReference>
<dbReference type="InterPro" id="IPR006151">
    <property type="entry name" value="Shikm_DH/Glu-tRNA_Rdtase"/>
</dbReference>